<dbReference type="EMBL" id="BPLR01005728">
    <property type="protein sequence ID" value="GIY04577.1"/>
    <property type="molecule type" value="Genomic_DNA"/>
</dbReference>
<dbReference type="Proteomes" id="UP001054945">
    <property type="component" value="Unassembled WGS sequence"/>
</dbReference>
<reference evidence="2 3" key="1">
    <citation type="submission" date="2021-06" db="EMBL/GenBank/DDBJ databases">
        <title>Caerostris extrusa draft genome.</title>
        <authorList>
            <person name="Kono N."/>
            <person name="Arakawa K."/>
        </authorList>
    </citation>
    <scope>NUCLEOTIDE SEQUENCE [LARGE SCALE GENOMIC DNA]</scope>
</reference>
<name>A0AAV4Q8N9_CAEEX</name>
<evidence type="ECO:0000313" key="3">
    <source>
        <dbReference type="Proteomes" id="UP001054945"/>
    </source>
</evidence>
<keyword evidence="3" id="KW-1185">Reference proteome</keyword>
<comment type="caution">
    <text evidence="2">The sequence shown here is derived from an EMBL/GenBank/DDBJ whole genome shotgun (WGS) entry which is preliminary data.</text>
</comment>
<evidence type="ECO:0000313" key="2">
    <source>
        <dbReference type="EMBL" id="GIY04577.1"/>
    </source>
</evidence>
<organism evidence="2 3">
    <name type="scientific">Caerostris extrusa</name>
    <name type="common">Bark spider</name>
    <name type="synonym">Caerostris bankana</name>
    <dbReference type="NCBI Taxonomy" id="172846"/>
    <lineage>
        <taxon>Eukaryota</taxon>
        <taxon>Metazoa</taxon>
        <taxon>Ecdysozoa</taxon>
        <taxon>Arthropoda</taxon>
        <taxon>Chelicerata</taxon>
        <taxon>Arachnida</taxon>
        <taxon>Araneae</taxon>
        <taxon>Araneomorphae</taxon>
        <taxon>Entelegynae</taxon>
        <taxon>Araneoidea</taxon>
        <taxon>Araneidae</taxon>
        <taxon>Caerostris</taxon>
    </lineage>
</organism>
<protein>
    <submittedName>
        <fullName evidence="2">Uncharacterized protein</fullName>
    </submittedName>
</protein>
<gene>
    <name evidence="2" type="ORF">CEXT_350901</name>
</gene>
<proteinExistence type="predicted"/>
<evidence type="ECO:0000256" key="1">
    <source>
        <dbReference type="SAM" id="MobiDB-lite"/>
    </source>
</evidence>
<accession>A0AAV4Q8N9</accession>
<sequence>MSASVALTPEMSFLESSTHPRPTPMTLFDPLAVIRSPEETEQKPIPQNLRTIRWFPQTSLCQNTFEIISKKYLK</sequence>
<feature type="region of interest" description="Disordered" evidence="1">
    <location>
        <begin position="1"/>
        <end position="26"/>
    </location>
</feature>
<dbReference type="AlphaFoldDB" id="A0AAV4Q8N9"/>